<dbReference type="Proteomes" id="UP001595904">
    <property type="component" value="Unassembled WGS sequence"/>
</dbReference>
<comment type="caution">
    <text evidence="1">The sequence shown here is derived from an EMBL/GenBank/DDBJ whole genome shotgun (WGS) entry which is preliminary data.</text>
</comment>
<organism evidence="1 2">
    <name type="scientific">Steroidobacter flavus</name>
    <dbReference type="NCBI Taxonomy" id="1842136"/>
    <lineage>
        <taxon>Bacteria</taxon>
        <taxon>Pseudomonadati</taxon>
        <taxon>Pseudomonadota</taxon>
        <taxon>Gammaproteobacteria</taxon>
        <taxon>Steroidobacterales</taxon>
        <taxon>Steroidobacteraceae</taxon>
        <taxon>Steroidobacter</taxon>
    </lineage>
</organism>
<evidence type="ECO:0000313" key="2">
    <source>
        <dbReference type="Proteomes" id="UP001595904"/>
    </source>
</evidence>
<dbReference type="RefSeq" id="WP_380606621.1">
    <property type="nucleotide sequence ID" value="NZ_JBHSDU010000015.1"/>
</dbReference>
<sequence length="333" mass="36326">MSARHLTVTCLGLSLRTELRLKSMLEVVNARTTDRWSFTERGDAHVAICDPASALSSVTQKRSSNGATRFFSLVEDVALAASGTSVIRDPIRASDLIELLNLVSSTLSLEVPPREWAALASTEDAAVDGRNAFPVAVALRGLARRDAQQVYALQAASVELNVVPETRSVLLTRPLDESGLARLAAPGVHISIREWPTSHARLLADTGAQSCKLDALLWRLALHGCKSRLLPELPPSAHFKLRRWPDFGRIEHTPDHLRLAARLVRQKMTVLELAIVTRLPVSTINAFINACCLIELLEVHSDGPKHSPVDARPSRYAGIFNAIRSVLRLGASS</sequence>
<accession>A0ABV8T774</accession>
<gene>
    <name evidence="1" type="ORF">ACFPN2_38435</name>
</gene>
<evidence type="ECO:0000313" key="1">
    <source>
        <dbReference type="EMBL" id="MFC4315000.1"/>
    </source>
</evidence>
<proteinExistence type="predicted"/>
<name>A0ABV8T774_9GAMM</name>
<dbReference type="EMBL" id="JBHSDU010000015">
    <property type="protein sequence ID" value="MFC4315000.1"/>
    <property type="molecule type" value="Genomic_DNA"/>
</dbReference>
<reference evidence="2" key="1">
    <citation type="journal article" date="2019" name="Int. J. Syst. Evol. Microbiol.">
        <title>The Global Catalogue of Microorganisms (GCM) 10K type strain sequencing project: providing services to taxonomists for standard genome sequencing and annotation.</title>
        <authorList>
            <consortium name="The Broad Institute Genomics Platform"/>
            <consortium name="The Broad Institute Genome Sequencing Center for Infectious Disease"/>
            <person name="Wu L."/>
            <person name="Ma J."/>
        </authorList>
    </citation>
    <scope>NUCLEOTIDE SEQUENCE [LARGE SCALE GENOMIC DNA]</scope>
    <source>
        <strain evidence="2">CGMCC 1.10759</strain>
    </source>
</reference>
<keyword evidence="2" id="KW-1185">Reference proteome</keyword>
<protein>
    <submittedName>
        <fullName evidence="1">Uncharacterized protein</fullName>
    </submittedName>
</protein>